<dbReference type="EMBL" id="CAAALY010007869">
    <property type="protein sequence ID" value="VEL10036.1"/>
    <property type="molecule type" value="Genomic_DNA"/>
</dbReference>
<dbReference type="Proteomes" id="UP000784294">
    <property type="component" value="Unassembled WGS sequence"/>
</dbReference>
<organism evidence="2 3">
    <name type="scientific">Protopolystoma xenopodis</name>
    <dbReference type="NCBI Taxonomy" id="117903"/>
    <lineage>
        <taxon>Eukaryota</taxon>
        <taxon>Metazoa</taxon>
        <taxon>Spiralia</taxon>
        <taxon>Lophotrochozoa</taxon>
        <taxon>Platyhelminthes</taxon>
        <taxon>Monogenea</taxon>
        <taxon>Polyopisthocotylea</taxon>
        <taxon>Polystomatidea</taxon>
        <taxon>Polystomatidae</taxon>
        <taxon>Protopolystoma</taxon>
    </lineage>
</organism>
<dbReference type="InterPro" id="IPR036525">
    <property type="entry name" value="Tubulin/FtsZ_GTPase_sf"/>
</dbReference>
<evidence type="ECO:0000313" key="3">
    <source>
        <dbReference type="Proteomes" id="UP000784294"/>
    </source>
</evidence>
<proteinExistence type="predicted"/>
<evidence type="ECO:0000313" key="2">
    <source>
        <dbReference type="EMBL" id="VEL10036.1"/>
    </source>
</evidence>
<gene>
    <name evidence="2" type="ORF">PXEA_LOCUS3476</name>
</gene>
<comment type="caution">
    <text evidence="2">The sequence shown here is derived from an EMBL/GenBank/DDBJ whole genome shotgun (WGS) entry which is preliminary data.</text>
</comment>
<protein>
    <submittedName>
        <fullName evidence="2">Uncharacterized protein</fullName>
    </submittedName>
</protein>
<dbReference type="Gene3D" id="3.40.50.1440">
    <property type="entry name" value="Tubulin/FtsZ, GTPase domain"/>
    <property type="match status" value="1"/>
</dbReference>
<evidence type="ECO:0000256" key="1">
    <source>
        <dbReference type="SAM" id="MobiDB-lite"/>
    </source>
</evidence>
<reference evidence="2" key="1">
    <citation type="submission" date="2018-11" db="EMBL/GenBank/DDBJ databases">
        <authorList>
            <consortium name="Pathogen Informatics"/>
        </authorList>
    </citation>
    <scope>NUCLEOTIDE SEQUENCE</scope>
</reference>
<dbReference type="AlphaFoldDB" id="A0A3S5FC36"/>
<name>A0A3S5FC36_9PLAT</name>
<feature type="region of interest" description="Disordered" evidence="1">
    <location>
        <begin position="45"/>
        <end position="70"/>
    </location>
</feature>
<sequence length="157" mass="17142">MGNALWELYCMENQIHTDGQPLARDGDTLQAIGNQYDCANQQGQFSKSEKLETQNTGDGASGDPGQVPSKEVIKRPSLTEGSHSSTTCVYETLFNLSSLGKYIPRAILVDADPTTVEQVVIQAFGVNTTFRLRQSTRHPPTFRAKDVSRTASAGTLY</sequence>
<keyword evidence="3" id="KW-1185">Reference proteome</keyword>
<accession>A0A3S5FC36</accession>